<organism evidence="15 16">
    <name type="scientific">Claveliimonas bilis</name>
    <dbReference type="NCBI Taxonomy" id="3028070"/>
    <lineage>
        <taxon>Bacteria</taxon>
        <taxon>Bacillati</taxon>
        <taxon>Bacillota</taxon>
        <taxon>Clostridia</taxon>
        <taxon>Lachnospirales</taxon>
        <taxon>Lachnospiraceae</taxon>
        <taxon>Claveliimonas</taxon>
    </lineage>
</organism>
<evidence type="ECO:0000256" key="8">
    <source>
        <dbReference type="ARBA" id="ARBA00022968"/>
    </source>
</evidence>
<keyword evidence="11" id="KW-0333">Golgi apparatus</keyword>
<dbReference type="RefSeq" id="WP_256193475.1">
    <property type="nucleotide sequence ID" value="NZ_AP027742.1"/>
</dbReference>
<evidence type="ECO:0000256" key="1">
    <source>
        <dbReference type="ARBA" id="ARBA00001911"/>
    </source>
</evidence>
<dbReference type="InterPro" id="IPR044516">
    <property type="entry name" value="UXS-like"/>
</dbReference>
<evidence type="ECO:0000259" key="14">
    <source>
        <dbReference type="Pfam" id="PF16363"/>
    </source>
</evidence>
<evidence type="ECO:0000256" key="5">
    <source>
        <dbReference type="ARBA" id="ARBA00012290"/>
    </source>
</evidence>
<dbReference type="EMBL" id="AP027742">
    <property type="protein sequence ID" value="BDZ76144.1"/>
    <property type="molecule type" value="Genomic_DNA"/>
</dbReference>
<keyword evidence="6" id="KW-0812">Transmembrane</keyword>
<name>A0ABM8I5E3_9FIRM</name>
<comment type="similarity">
    <text evidence="4">Belongs to the NAD(P)-dependent epimerase/dehydratase family. UDP-glucuronic acid decarboxylase subfamily.</text>
</comment>
<dbReference type="Pfam" id="PF16363">
    <property type="entry name" value="GDP_Man_Dehyd"/>
    <property type="match status" value="1"/>
</dbReference>
<keyword evidence="7" id="KW-0210">Decarboxylase</keyword>
<comment type="cofactor">
    <cofactor evidence="1">
        <name>NAD(+)</name>
        <dbReference type="ChEBI" id="CHEBI:57540"/>
    </cofactor>
</comment>
<protein>
    <recommendedName>
        <fullName evidence="5">UDP-glucuronate decarboxylase</fullName>
        <ecNumber evidence="5">4.1.1.35</ecNumber>
    </recommendedName>
</protein>
<keyword evidence="10" id="KW-0520">NAD</keyword>
<evidence type="ECO:0000256" key="7">
    <source>
        <dbReference type="ARBA" id="ARBA00022793"/>
    </source>
</evidence>
<evidence type="ECO:0000256" key="10">
    <source>
        <dbReference type="ARBA" id="ARBA00023027"/>
    </source>
</evidence>
<evidence type="ECO:0000256" key="9">
    <source>
        <dbReference type="ARBA" id="ARBA00022989"/>
    </source>
</evidence>
<reference evidence="16" key="1">
    <citation type="journal article" date="2023" name="Int. J. Syst. Evol. Microbiol.">
        <title>Claveliimonas bilis gen. nov., sp. nov., deoxycholic acid-producing bacteria isolated from human faeces, and reclassification of Sellimonas monacensis Zenner et al. 2021 as Claveliimonas monacensis comb. nov.</title>
        <authorList>
            <person name="Hisatomi A."/>
            <person name="Kastawa N.W.E.P.G."/>
            <person name="Song I."/>
            <person name="Ohkuma M."/>
            <person name="Fukiya S."/>
            <person name="Sakamoto M."/>
        </authorList>
    </citation>
    <scope>NUCLEOTIDE SEQUENCE [LARGE SCALE GENOMIC DNA]</scope>
    <source>
        <strain evidence="16">12BBH14</strain>
    </source>
</reference>
<evidence type="ECO:0000256" key="12">
    <source>
        <dbReference type="ARBA" id="ARBA00023136"/>
    </source>
</evidence>
<feature type="domain" description="NAD(P)-binding" evidence="14">
    <location>
        <begin position="5"/>
        <end position="301"/>
    </location>
</feature>
<comment type="pathway">
    <text evidence="3">Nucleotide-sugar biosynthesis; UDP-alpha-D-xylose biosynthesis; UDP-alpha-D-xylose from UDP-alpha-D-glucuronate: step 1/1.</text>
</comment>
<comment type="subcellular location">
    <subcellularLocation>
        <location evidence="2">Golgi apparatus</location>
        <location evidence="2">Golgi stack membrane</location>
        <topology evidence="2">Single-pass type II membrane protein</topology>
    </subcellularLocation>
</comment>
<evidence type="ECO:0000313" key="16">
    <source>
        <dbReference type="Proteomes" id="UP001305815"/>
    </source>
</evidence>
<dbReference type="InterPro" id="IPR016040">
    <property type="entry name" value="NAD(P)-bd_dom"/>
</dbReference>
<dbReference type="SUPFAM" id="SSF51735">
    <property type="entry name" value="NAD(P)-binding Rossmann-fold domains"/>
    <property type="match status" value="1"/>
</dbReference>
<evidence type="ECO:0000313" key="15">
    <source>
        <dbReference type="EMBL" id="BDZ76144.1"/>
    </source>
</evidence>
<evidence type="ECO:0000256" key="3">
    <source>
        <dbReference type="ARBA" id="ARBA00005100"/>
    </source>
</evidence>
<keyword evidence="12" id="KW-0472">Membrane</keyword>
<keyword evidence="16" id="KW-1185">Reference proteome</keyword>
<dbReference type="Proteomes" id="UP001305815">
    <property type="component" value="Chromosome"/>
</dbReference>
<keyword evidence="9" id="KW-1133">Transmembrane helix</keyword>
<keyword evidence="13" id="KW-0456">Lyase</keyword>
<dbReference type="CDD" id="cd05230">
    <property type="entry name" value="UGD_SDR_e"/>
    <property type="match status" value="1"/>
</dbReference>
<proteinExistence type="inferred from homology"/>
<gene>
    <name evidence="15" type="ORF">Lac1_03270</name>
</gene>
<evidence type="ECO:0000256" key="6">
    <source>
        <dbReference type="ARBA" id="ARBA00022692"/>
    </source>
</evidence>
<dbReference type="EC" id="4.1.1.35" evidence="5"/>
<evidence type="ECO:0000256" key="11">
    <source>
        <dbReference type="ARBA" id="ARBA00023034"/>
    </source>
</evidence>
<sequence length="309" mass="34930">MKRILVTGGAGFIGSHLCRRLLDAGNKVICIDNMFTGTYDNIGELYSNPDFEFVNADIIHPMHLDIDEIYNLACPASPVQYQYDPIMTTKISFLGALNVLEMARKMNAKVLQASTSEIYGDPLIHPQKEGYRGNVNTTGPRACYDEGKRVAETLFSDYRRLYGTDTKIIRIFNTYGPHMLENDGRVVSNFIMQAIHNKDITIYGSGTQTRSFCYVDDLVTGMIAVMEKKNFPGPVNLGNPHEMTILELADMIIRKTGSSSRIVHQPLPEDDPVKRRPDISYAKRELGWEPTVDIEQGIERTIAYFKKKY</sequence>
<evidence type="ECO:0000256" key="13">
    <source>
        <dbReference type="ARBA" id="ARBA00023239"/>
    </source>
</evidence>
<accession>A0ABM8I5E3</accession>
<dbReference type="Gene3D" id="3.40.50.720">
    <property type="entry name" value="NAD(P)-binding Rossmann-like Domain"/>
    <property type="match status" value="1"/>
</dbReference>
<dbReference type="PANTHER" id="PTHR43078">
    <property type="entry name" value="UDP-GLUCURONIC ACID DECARBOXYLASE-RELATED"/>
    <property type="match status" value="1"/>
</dbReference>
<keyword evidence="8" id="KW-0735">Signal-anchor</keyword>
<dbReference type="InterPro" id="IPR036291">
    <property type="entry name" value="NAD(P)-bd_dom_sf"/>
</dbReference>
<dbReference type="PANTHER" id="PTHR43078:SF6">
    <property type="entry name" value="UDP-GLUCURONIC ACID DECARBOXYLASE 1"/>
    <property type="match status" value="1"/>
</dbReference>
<evidence type="ECO:0000256" key="2">
    <source>
        <dbReference type="ARBA" id="ARBA00004447"/>
    </source>
</evidence>
<evidence type="ECO:0000256" key="4">
    <source>
        <dbReference type="ARBA" id="ARBA00007505"/>
    </source>
</evidence>